<dbReference type="Ensembl" id="ENSEBUT00000021537.1">
    <property type="protein sequence ID" value="ENSEBUP00000020961.1"/>
    <property type="gene ID" value="ENSEBUG00000012943.1"/>
</dbReference>
<reference evidence="8" key="1">
    <citation type="submission" date="2025-05" db="UniProtKB">
        <authorList>
            <consortium name="Ensembl"/>
        </authorList>
    </citation>
    <scope>IDENTIFICATION</scope>
</reference>
<evidence type="ECO:0000256" key="4">
    <source>
        <dbReference type="ARBA" id="ARBA00022833"/>
    </source>
</evidence>
<dbReference type="InterPro" id="IPR052248">
    <property type="entry name" value="Arf-GAP_FG-repeat_protein"/>
</dbReference>
<keyword evidence="1" id="KW-0479">Metal-binding</keyword>
<keyword evidence="4" id="KW-0862">Zinc</keyword>
<protein>
    <recommendedName>
        <fullName evidence="7">Arf-GAP domain-containing protein</fullName>
    </recommendedName>
</protein>
<evidence type="ECO:0000259" key="7">
    <source>
        <dbReference type="PROSITE" id="PS50115"/>
    </source>
</evidence>
<dbReference type="SUPFAM" id="SSF57863">
    <property type="entry name" value="ArfGap/RecO-like zinc finger"/>
    <property type="match status" value="1"/>
</dbReference>
<dbReference type="GO" id="GO:0045109">
    <property type="term" value="P:intermediate filament organization"/>
    <property type="evidence" value="ECO:0007669"/>
    <property type="project" value="TreeGrafter"/>
</dbReference>
<dbReference type="PANTHER" id="PTHR46134:SF3">
    <property type="entry name" value="ARFGAP WITH FG REPEATS 1"/>
    <property type="match status" value="1"/>
</dbReference>
<feature type="compositionally biased region" description="Low complexity" evidence="6">
    <location>
        <begin position="204"/>
        <end position="222"/>
    </location>
</feature>
<dbReference type="Proteomes" id="UP000694388">
    <property type="component" value="Unplaced"/>
</dbReference>
<sequence length="569" mass="59189">MAVRRRDEERQLKQIRDLSALPHNRRCFECDQRGPTYVDTTVGTFVCTTCSGVLRGLNPPHRVKSISMTTFTDSEIEFLQKHGNEVCRHIWLGLYDERSSLMPDFKDPQKAKDFLQDKYEKKKWYILPEQAKTVAAVHASLSGSSASSGSSTPEVRPGKASTCRATPTQSPATSRLQSQLQLQTRKSSQMDLLSELRGDPFAPSPSVSAPPAGTVPPTTSTFPSFGASSAPLPADFPSFPSVSAGGMSTNFANFDAFRSSVASGAFGAFGKTTQPIRTQSTGGSTTSSLPNFADFNNFPKSSSADLSSISRTTVSKGDVPPADKYAALADLDSIFKQTDTTNVPANGAGGGPVVAKTGEYYTGLEGSFGTTGAGQTAVMSAVSSTTPSAVFGTTATGGSNLSNSQSFSATPVYQGGTNPFVAGTSGAPVAVNPFQSNGFAAPFNAGVSVSLPSSFGPTQPAPSAYTHFTGTFQPAAGPFTGTAHAVVYTPQAQAYPTAAALPQQPGIAYAQSSPYALQQNGTPYTPFTQSKAASVPFAQPIAGIATNPFMTGAAGAVYPTGSTSTNPFL</sequence>
<evidence type="ECO:0000256" key="6">
    <source>
        <dbReference type="SAM" id="MobiDB-lite"/>
    </source>
</evidence>
<dbReference type="InterPro" id="IPR038508">
    <property type="entry name" value="ArfGAP_dom_sf"/>
</dbReference>
<evidence type="ECO:0000256" key="3">
    <source>
        <dbReference type="ARBA" id="ARBA00022771"/>
    </source>
</evidence>
<dbReference type="SMART" id="SM00105">
    <property type="entry name" value="ArfGap"/>
    <property type="match status" value="1"/>
</dbReference>
<keyword evidence="2" id="KW-0677">Repeat</keyword>
<proteinExistence type="predicted"/>
<feature type="compositionally biased region" description="Polar residues" evidence="6">
    <location>
        <begin position="163"/>
        <end position="172"/>
    </location>
</feature>
<feature type="compositionally biased region" description="Low complexity" evidence="6">
    <location>
        <begin position="142"/>
        <end position="151"/>
    </location>
</feature>
<evidence type="ECO:0000313" key="9">
    <source>
        <dbReference type="Proteomes" id="UP000694388"/>
    </source>
</evidence>
<dbReference type="FunFam" id="1.10.220.150:FF:000005">
    <property type="entry name" value="Arf-GAP domain and FG repeat-containing protein 1"/>
    <property type="match status" value="1"/>
</dbReference>
<name>A0A8C4QY17_EPTBU</name>
<dbReference type="InterPro" id="IPR037278">
    <property type="entry name" value="ARFGAP/RecO"/>
</dbReference>
<dbReference type="GO" id="GO:0001675">
    <property type="term" value="P:acrosome assembly"/>
    <property type="evidence" value="ECO:0007669"/>
    <property type="project" value="TreeGrafter"/>
</dbReference>
<dbReference type="GO" id="GO:0005096">
    <property type="term" value="F:GTPase activator activity"/>
    <property type="evidence" value="ECO:0007669"/>
    <property type="project" value="InterPro"/>
</dbReference>
<dbReference type="Gene3D" id="1.10.220.150">
    <property type="entry name" value="Arf GTPase activating protein"/>
    <property type="match status" value="1"/>
</dbReference>
<feature type="domain" description="Arf-GAP" evidence="7">
    <location>
        <begin position="9"/>
        <end position="133"/>
    </location>
</feature>
<dbReference type="AlphaFoldDB" id="A0A8C4QY17"/>
<evidence type="ECO:0000256" key="2">
    <source>
        <dbReference type="ARBA" id="ARBA00022737"/>
    </source>
</evidence>
<evidence type="ECO:0000313" key="8">
    <source>
        <dbReference type="Ensembl" id="ENSEBUP00000020961.1"/>
    </source>
</evidence>
<dbReference type="GO" id="GO:0031410">
    <property type="term" value="C:cytoplasmic vesicle"/>
    <property type="evidence" value="ECO:0007669"/>
    <property type="project" value="TreeGrafter"/>
</dbReference>
<dbReference type="GeneTree" id="ENSGT00940000155511"/>
<evidence type="ECO:0000256" key="1">
    <source>
        <dbReference type="ARBA" id="ARBA00022723"/>
    </source>
</evidence>
<organism evidence="8 9">
    <name type="scientific">Eptatretus burgeri</name>
    <name type="common">Inshore hagfish</name>
    <dbReference type="NCBI Taxonomy" id="7764"/>
    <lineage>
        <taxon>Eukaryota</taxon>
        <taxon>Metazoa</taxon>
        <taxon>Chordata</taxon>
        <taxon>Craniata</taxon>
        <taxon>Vertebrata</taxon>
        <taxon>Cyclostomata</taxon>
        <taxon>Myxini</taxon>
        <taxon>Myxiniformes</taxon>
        <taxon>Myxinidae</taxon>
        <taxon>Eptatretinae</taxon>
        <taxon>Eptatretus</taxon>
    </lineage>
</organism>
<accession>A0A8C4QY17</accession>
<dbReference type="Pfam" id="PF01412">
    <property type="entry name" value="ArfGap"/>
    <property type="match status" value="1"/>
</dbReference>
<dbReference type="GO" id="GO:0007289">
    <property type="term" value="P:spermatid nucleus differentiation"/>
    <property type="evidence" value="ECO:0007669"/>
    <property type="project" value="TreeGrafter"/>
</dbReference>
<dbReference type="Ensembl" id="ENSEBUT00000021575.1">
    <property type="protein sequence ID" value="ENSEBUP00000020999.1"/>
    <property type="gene ID" value="ENSEBUG00000012943.1"/>
</dbReference>
<dbReference type="PROSITE" id="PS50115">
    <property type="entry name" value="ARFGAP"/>
    <property type="match status" value="1"/>
</dbReference>
<keyword evidence="3 5" id="KW-0863">Zinc-finger</keyword>
<dbReference type="Ensembl" id="ENSEBUT00000021525.1">
    <property type="protein sequence ID" value="ENSEBUP00000020949.1"/>
    <property type="gene ID" value="ENSEBUG00000012943.1"/>
</dbReference>
<evidence type="ECO:0000256" key="5">
    <source>
        <dbReference type="PROSITE-ProRule" id="PRU00288"/>
    </source>
</evidence>
<dbReference type="GO" id="GO:0008270">
    <property type="term" value="F:zinc ion binding"/>
    <property type="evidence" value="ECO:0007669"/>
    <property type="project" value="UniProtKB-KW"/>
</dbReference>
<dbReference type="GO" id="GO:0016020">
    <property type="term" value="C:membrane"/>
    <property type="evidence" value="ECO:0007669"/>
    <property type="project" value="TreeGrafter"/>
</dbReference>
<feature type="region of interest" description="Disordered" evidence="6">
    <location>
        <begin position="142"/>
        <end position="222"/>
    </location>
</feature>
<dbReference type="OMA" id="SDCKRNK"/>
<dbReference type="PANTHER" id="PTHR46134">
    <property type="entry name" value="DRONGO, ISOFORM F"/>
    <property type="match status" value="1"/>
</dbReference>
<feature type="compositionally biased region" description="Low complexity" evidence="6">
    <location>
        <begin position="173"/>
        <end position="189"/>
    </location>
</feature>
<dbReference type="PRINTS" id="PR00405">
    <property type="entry name" value="REVINTRACTNG"/>
</dbReference>
<keyword evidence="9" id="KW-1185">Reference proteome</keyword>
<dbReference type="InterPro" id="IPR001164">
    <property type="entry name" value="ArfGAP_dom"/>
</dbReference>